<dbReference type="PROSITE" id="PS50889">
    <property type="entry name" value="S4"/>
    <property type="match status" value="1"/>
</dbReference>
<evidence type="ECO:0000256" key="2">
    <source>
        <dbReference type="SAM" id="MobiDB-lite"/>
    </source>
</evidence>
<evidence type="ECO:0000256" key="1">
    <source>
        <dbReference type="PROSITE-ProRule" id="PRU00182"/>
    </source>
</evidence>
<dbReference type="Pfam" id="PF01479">
    <property type="entry name" value="S4"/>
    <property type="match status" value="1"/>
</dbReference>
<dbReference type="EMBL" id="CP012661">
    <property type="protein sequence ID" value="AMY70098.1"/>
    <property type="molecule type" value="Genomic_DNA"/>
</dbReference>
<keyword evidence="1" id="KW-0694">RNA-binding</keyword>
<feature type="domain" description="RNA-binding S4" evidence="3">
    <location>
        <begin position="8"/>
        <end position="68"/>
    </location>
</feature>
<proteinExistence type="predicted"/>
<dbReference type="SMART" id="SM00363">
    <property type="entry name" value="S4"/>
    <property type="match status" value="1"/>
</dbReference>
<evidence type="ECO:0000313" key="4">
    <source>
        <dbReference type="EMBL" id="AMY70098.1"/>
    </source>
</evidence>
<dbReference type="GO" id="GO:0003723">
    <property type="term" value="F:RNA binding"/>
    <property type="evidence" value="ECO:0007669"/>
    <property type="project" value="UniProtKB-KW"/>
</dbReference>
<dbReference type="AlphaFoldDB" id="A0A159Z6H5"/>
<dbReference type="KEGG" id="daa:AKL17_2862"/>
<gene>
    <name evidence="4" type="ORF">AKL17_2862</name>
</gene>
<dbReference type="InterPro" id="IPR036986">
    <property type="entry name" value="S4_RNA-bd_sf"/>
</dbReference>
<dbReference type="OrthoDB" id="9797176at2"/>
<dbReference type="InterPro" id="IPR002942">
    <property type="entry name" value="S4_RNA-bd"/>
</dbReference>
<dbReference type="SUPFAM" id="SSF55174">
    <property type="entry name" value="Alpha-L RNA-binding motif"/>
    <property type="match status" value="1"/>
</dbReference>
<protein>
    <submittedName>
        <fullName evidence="4">RNA-binding S4 domain-containing protein</fullName>
    </submittedName>
</protein>
<name>A0A159Z6H5_9RHOB</name>
<evidence type="ECO:0000313" key="5">
    <source>
        <dbReference type="Proteomes" id="UP000076128"/>
    </source>
</evidence>
<sequence length="108" mass="11553">MPAARLTLRLDKWLVFARFAKTRSTAAALVEAGHLRVNGQRVLRPAHPVGPGDTLTLPQGARIRLLRILACGTRRGPAAEAATLYHDLDAPAPETPVPPRGQGPEHAS</sequence>
<dbReference type="RefSeq" id="WP_066814209.1">
    <property type="nucleotide sequence ID" value="NZ_CP012661.1"/>
</dbReference>
<dbReference type="Gene3D" id="3.10.290.10">
    <property type="entry name" value="RNA-binding S4 domain"/>
    <property type="match status" value="1"/>
</dbReference>
<evidence type="ECO:0000259" key="3">
    <source>
        <dbReference type="SMART" id="SM00363"/>
    </source>
</evidence>
<reference evidence="4 5" key="1">
    <citation type="submission" date="2015-09" db="EMBL/GenBank/DDBJ databases">
        <title>Complete genome sequence of Defluviimonas alba cai42t isolated from an oilfield in Xinjiang.</title>
        <authorList>
            <person name="Geng S."/>
            <person name="Pan X."/>
            <person name="Wu X."/>
        </authorList>
    </citation>
    <scope>NUCLEOTIDE SEQUENCE [LARGE SCALE GENOMIC DNA]</scope>
    <source>
        <strain evidence="5">cai42</strain>
    </source>
</reference>
<dbReference type="CDD" id="cd00165">
    <property type="entry name" value="S4"/>
    <property type="match status" value="1"/>
</dbReference>
<accession>A0A159Z6H5</accession>
<feature type="region of interest" description="Disordered" evidence="2">
    <location>
        <begin position="87"/>
        <end position="108"/>
    </location>
</feature>
<dbReference type="STRING" id="1335048.AKL17_2862"/>
<keyword evidence="5" id="KW-1185">Reference proteome</keyword>
<dbReference type="Proteomes" id="UP000076128">
    <property type="component" value="Chromosome"/>
</dbReference>
<organism evidence="4 5">
    <name type="scientific">Frigidibacter mobilis</name>
    <dbReference type="NCBI Taxonomy" id="1335048"/>
    <lineage>
        <taxon>Bacteria</taxon>
        <taxon>Pseudomonadati</taxon>
        <taxon>Pseudomonadota</taxon>
        <taxon>Alphaproteobacteria</taxon>
        <taxon>Rhodobacterales</taxon>
        <taxon>Paracoccaceae</taxon>
        <taxon>Frigidibacter</taxon>
    </lineage>
</organism>
<dbReference type="PATRIC" id="fig|1335048.3.peg.2976"/>